<evidence type="ECO:0000313" key="1">
    <source>
        <dbReference type="EMBL" id="KAI0055362.1"/>
    </source>
</evidence>
<evidence type="ECO:0000313" key="2">
    <source>
        <dbReference type="Proteomes" id="UP000814140"/>
    </source>
</evidence>
<gene>
    <name evidence="1" type="ORF">BV25DRAFT_179451</name>
</gene>
<name>A0ACB8SGM2_9AGAM</name>
<organism evidence="1 2">
    <name type="scientific">Artomyces pyxidatus</name>
    <dbReference type="NCBI Taxonomy" id="48021"/>
    <lineage>
        <taxon>Eukaryota</taxon>
        <taxon>Fungi</taxon>
        <taxon>Dikarya</taxon>
        <taxon>Basidiomycota</taxon>
        <taxon>Agaricomycotina</taxon>
        <taxon>Agaricomycetes</taxon>
        <taxon>Russulales</taxon>
        <taxon>Auriscalpiaceae</taxon>
        <taxon>Artomyces</taxon>
    </lineage>
</organism>
<comment type="caution">
    <text evidence="1">The sequence shown here is derived from an EMBL/GenBank/DDBJ whole genome shotgun (WGS) entry which is preliminary data.</text>
</comment>
<protein>
    <submittedName>
        <fullName evidence="1">Cytochrome P450</fullName>
    </submittedName>
</protein>
<reference evidence="1" key="1">
    <citation type="submission" date="2021-03" db="EMBL/GenBank/DDBJ databases">
        <authorList>
            <consortium name="DOE Joint Genome Institute"/>
            <person name="Ahrendt S."/>
            <person name="Looney B.P."/>
            <person name="Miyauchi S."/>
            <person name="Morin E."/>
            <person name="Drula E."/>
            <person name="Courty P.E."/>
            <person name="Chicoki N."/>
            <person name="Fauchery L."/>
            <person name="Kohler A."/>
            <person name="Kuo A."/>
            <person name="Labutti K."/>
            <person name="Pangilinan J."/>
            <person name="Lipzen A."/>
            <person name="Riley R."/>
            <person name="Andreopoulos W."/>
            <person name="He G."/>
            <person name="Johnson J."/>
            <person name="Barry K.W."/>
            <person name="Grigoriev I.V."/>
            <person name="Nagy L."/>
            <person name="Hibbett D."/>
            <person name="Henrissat B."/>
            <person name="Matheny P.B."/>
            <person name="Labbe J."/>
            <person name="Martin F."/>
        </authorList>
    </citation>
    <scope>NUCLEOTIDE SEQUENCE</scope>
    <source>
        <strain evidence="1">HHB10654</strain>
    </source>
</reference>
<accession>A0ACB8SGM2</accession>
<reference evidence="1" key="2">
    <citation type="journal article" date="2022" name="New Phytol.">
        <title>Evolutionary transition to the ectomycorrhizal habit in the genomes of a hyperdiverse lineage of mushroom-forming fungi.</title>
        <authorList>
            <person name="Looney B."/>
            <person name="Miyauchi S."/>
            <person name="Morin E."/>
            <person name="Drula E."/>
            <person name="Courty P.E."/>
            <person name="Kohler A."/>
            <person name="Kuo A."/>
            <person name="LaButti K."/>
            <person name="Pangilinan J."/>
            <person name="Lipzen A."/>
            <person name="Riley R."/>
            <person name="Andreopoulos W."/>
            <person name="He G."/>
            <person name="Johnson J."/>
            <person name="Nolan M."/>
            <person name="Tritt A."/>
            <person name="Barry K.W."/>
            <person name="Grigoriev I.V."/>
            <person name="Nagy L.G."/>
            <person name="Hibbett D."/>
            <person name="Henrissat B."/>
            <person name="Matheny P.B."/>
            <person name="Labbe J."/>
            <person name="Martin F.M."/>
        </authorList>
    </citation>
    <scope>NUCLEOTIDE SEQUENCE</scope>
    <source>
        <strain evidence="1">HHB10654</strain>
    </source>
</reference>
<dbReference type="Proteomes" id="UP000814140">
    <property type="component" value="Unassembled WGS sequence"/>
</dbReference>
<sequence length="517" mass="57824">MQSSSYYTVVSPELLLIAALSVSGLVLAWKYWSAGGNGRLPPGPSGNVASAFKGRAMVDVCRDWAKEYGPIFSFTMGTRKVVVLNDLKTTTDLLDKRGDIYSSRPRLIVAHEILSGGMRGLTMPYGEKWRKWRKIQHMGMNGRAALAYRDHQTLESTVVLRDLLADAGTHQTSLQRFATSVVLGICYGRRVKDLEDPMVRANYVAGMEYSRASLPGRYLVETWPILLWLPRPFQWFRAPLEKVREKDTNTYLTFLRTVKRRKDAGISKDCMAVYTLTDGRDHGLSEVEVAYALSAPFGAGIDSTMSTIMWTIICTLVNPEVMKKAQAEIDAVVGRYRLPTFQDEPGLPYVSAIIKEVTRFRPVAPLAVPHAVTRDDSYDGYVIPKGTTIWGNVEALTQDPMLFAAPEKFYPERFLGKDLDPRLVDFTMPFGFGRRMCPGMHVALQSVFIVVARILWAFDLVPASDGELPDVNAKAAIGLTRGPAPFKFGVRARHPDAVRIIEEEGAEADVRLKEWEY</sequence>
<proteinExistence type="predicted"/>
<keyword evidence="2" id="KW-1185">Reference proteome</keyword>
<dbReference type="EMBL" id="MU277295">
    <property type="protein sequence ID" value="KAI0055362.1"/>
    <property type="molecule type" value="Genomic_DNA"/>
</dbReference>